<proteinExistence type="inferred from homology"/>
<evidence type="ECO:0000256" key="6">
    <source>
        <dbReference type="ARBA" id="ARBA00037226"/>
    </source>
</evidence>
<dbReference type="SUPFAM" id="SSF53137">
    <property type="entry name" value="Translational machinery components"/>
    <property type="match status" value="1"/>
</dbReference>
<dbReference type="STRING" id="669874.A0A1E4U2H8"/>
<protein>
    <recommendedName>
        <fullName evidence="7">Small ribosomal subunit protein uS11m</fullName>
    </recommendedName>
</protein>
<comment type="function">
    <text evidence="6">Component of the mitochondrial ribosome (mitoribosome), a dedicated translation machinery responsible for the synthesis of mitochondrial genome-encoded proteins, including at least some of the essential transmembrane subunits of the mitochondrial respiratory chain. The mitoribosomes are attached to the mitochondrial inner membrane and translation products are cotranslationally integrated into the membrane.</text>
</comment>
<evidence type="ECO:0000256" key="2">
    <source>
        <dbReference type="ARBA" id="ARBA00006194"/>
    </source>
</evidence>
<evidence type="ECO:0000256" key="7">
    <source>
        <dbReference type="ARBA" id="ARBA00070326"/>
    </source>
</evidence>
<dbReference type="Proteomes" id="UP000094236">
    <property type="component" value="Unassembled WGS sequence"/>
</dbReference>
<reference evidence="9" key="1">
    <citation type="submission" date="2016-05" db="EMBL/GenBank/DDBJ databases">
        <title>Comparative genomics of biotechnologically important yeasts.</title>
        <authorList>
            <consortium name="DOE Joint Genome Institute"/>
            <person name="Riley R."/>
            <person name="Haridas S."/>
            <person name="Wolfe K.H."/>
            <person name="Lopes M.R."/>
            <person name="Hittinger C.T."/>
            <person name="Goker M."/>
            <person name="Salamov A."/>
            <person name="Wisecaver J."/>
            <person name="Long T.M."/>
            <person name="Aerts A.L."/>
            <person name="Barry K."/>
            <person name="Choi C."/>
            <person name="Clum A."/>
            <person name="Coughlan A.Y."/>
            <person name="Deshpande S."/>
            <person name="Douglass A.P."/>
            <person name="Hanson S.J."/>
            <person name="Klenk H.-P."/>
            <person name="Labutti K."/>
            <person name="Lapidus A."/>
            <person name="Lindquist E."/>
            <person name="Lipzen A."/>
            <person name="Meier-Kolthoff J.P."/>
            <person name="Ohm R.A."/>
            <person name="Otillar R.P."/>
            <person name="Pangilinan J."/>
            <person name="Peng Y."/>
            <person name="Rokas A."/>
            <person name="Rosa C.A."/>
            <person name="Scheuner C."/>
            <person name="Sibirny A.A."/>
            <person name="Slot J.C."/>
            <person name="Stielow J.B."/>
            <person name="Sun H."/>
            <person name="Kurtzman C.P."/>
            <person name="Blackwell M."/>
            <person name="Grigoriev I.V."/>
            <person name="Jeffries T.W."/>
        </authorList>
    </citation>
    <scope>NUCLEOTIDE SEQUENCE [LARGE SCALE GENOMIC DNA]</scope>
    <source>
        <strain evidence="9">NRRL Y-2460</strain>
    </source>
</reference>
<evidence type="ECO:0000256" key="1">
    <source>
        <dbReference type="ARBA" id="ARBA00004173"/>
    </source>
</evidence>
<dbReference type="InterPro" id="IPR036967">
    <property type="entry name" value="Ribosomal_uS11_sf"/>
</dbReference>
<keyword evidence="3" id="KW-0689">Ribosomal protein</keyword>
<organism evidence="8 9">
    <name type="scientific">Pachysolen tannophilus NRRL Y-2460</name>
    <dbReference type="NCBI Taxonomy" id="669874"/>
    <lineage>
        <taxon>Eukaryota</taxon>
        <taxon>Fungi</taxon>
        <taxon>Dikarya</taxon>
        <taxon>Ascomycota</taxon>
        <taxon>Saccharomycotina</taxon>
        <taxon>Pichiomycetes</taxon>
        <taxon>Pachysolenaceae</taxon>
        <taxon>Pachysolen</taxon>
    </lineage>
</organism>
<evidence type="ECO:0000313" key="8">
    <source>
        <dbReference type="EMBL" id="ODV98213.1"/>
    </source>
</evidence>
<gene>
    <name evidence="8" type="ORF">PACTADRAFT_48010</name>
</gene>
<dbReference type="Gene3D" id="3.30.420.80">
    <property type="entry name" value="Ribosomal protein S11"/>
    <property type="match status" value="1"/>
</dbReference>
<dbReference type="AlphaFoldDB" id="A0A1E4U2H8"/>
<evidence type="ECO:0000256" key="4">
    <source>
        <dbReference type="ARBA" id="ARBA00023128"/>
    </source>
</evidence>
<feature type="non-terminal residue" evidence="8">
    <location>
        <position position="205"/>
    </location>
</feature>
<keyword evidence="9" id="KW-1185">Reference proteome</keyword>
<dbReference type="GO" id="GO:0005763">
    <property type="term" value="C:mitochondrial small ribosomal subunit"/>
    <property type="evidence" value="ECO:0007669"/>
    <property type="project" value="EnsemblFungi"/>
</dbReference>
<dbReference type="GO" id="GO:0003735">
    <property type="term" value="F:structural constituent of ribosome"/>
    <property type="evidence" value="ECO:0007669"/>
    <property type="project" value="EnsemblFungi"/>
</dbReference>
<dbReference type="EMBL" id="KV454011">
    <property type="protein sequence ID" value="ODV98213.1"/>
    <property type="molecule type" value="Genomic_DNA"/>
</dbReference>
<name>A0A1E4U2H8_PACTA</name>
<accession>A0A1E4U2H8</accession>
<dbReference type="OrthoDB" id="1654884at2759"/>
<comment type="similarity">
    <text evidence="2">Belongs to the universal ribosomal protein uS11 family.</text>
</comment>
<dbReference type="FunFam" id="3.30.420.80:FF:000011">
    <property type="entry name" value="37S ribosomal protein S18, mitochondrial"/>
    <property type="match status" value="1"/>
</dbReference>
<keyword evidence="5" id="KW-0687">Ribonucleoprotein</keyword>
<dbReference type="GO" id="GO:0006412">
    <property type="term" value="P:translation"/>
    <property type="evidence" value="ECO:0007669"/>
    <property type="project" value="InterPro"/>
</dbReference>
<evidence type="ECO:0000313" key="9">
    <source>
        <dbReference type="Proteomes" id="UP000094236"/>
    </source>
</evidence>
<keyword evidence="4" id="KW-0496">Mitochondrion</keyword>
<evidence type="ECO:0000256" key="3">
    <source>
        <dbReference type="ARBA" id="ARBA00022980"/>
    </source>
</evidence>
<evidence type="ECO:0000256" key="5">
    <source>
        <dbReference type="ARBA" id="ARBA00023274"/>
    </source>
</evidence>
<comment type="subcellular location">
    <subcellularLocation>
        <location evidence="1">Mitochondrion</location>
    </subcellularLocation>
</comment>
<sequence length="205" mass="23750">MSLRYSLSNSCRLISLPKKNFFEITRSFSSSVKLLNDKRLQQPVTFRSIADQQQQQQNSLQNKNLDDSIKLKKREEVVKYILHCTFAKNNTHMTLAAVVEDKNFEKNNPQLSHKDKTLYYLQLPQKVKISLSTGCVGFRKAQRGEYEAGYQLAAKMFQTIEQRNYLDKNIEVIMKLFGKGRKGFVDAFLGKEGTNIREKITRISD</sequence>